<dbReference type="Proteomes" id="UP000318946">
    <property type="component" value="Chromosome"/>
</dbReference>
<gene>
    <name evidence="1" type="ORF">A5CBH24_25940</name>
</gene>
<dbReference type="STRING" id="1118061.GCA_000311925_00124"/>
<keyword evidence="2" id="KW-1185">Reference proteome</keyword>
<evidence type="ECO:0000313" key="1">
    <source>
        <dbReference type="EMBL" id="BBL05281.1"/>
    </source>
</evidence>
<accession>A0A4Y1WWF0</accession>
<accession>A0A3D3YM39</accession>
<evidence type="ECO:0000313" key="2">
    <source>
        <dbReference type="Proteomes" id="UP000318946"/>
    </source>
</evidence>
<name>A0A3D3YM39_9BACT</name>
<organism evidence="1 2">
    <name type="scientific">Alistipes communis</name>
    <dbReference type="NCBI Taxonomy" id="2585118"/>
    <lineage>
        <taxon>Bacteria</taxon>
        <taxon>Pseudomonadati</taxon>
        <taxon>Bacteroidota</taxon>
        <taxon>Bacteroidia</taxon>
        <taxon>Bacteroidales</taxon>
        <taxon>Rikenellaceae</taxon>
        <taxon>Alistipes</taxon>
    </lineage>
</organism>
<sequence>MYSDSTERSFAGALVFFLVMALSAYVLLVTALVFWLAELLGSLPLAAVLLGGFTLLIALLTYQLAVRDAIARLRERWEVVYEVMRTVHDGYRRVSGFLHRLLW</sequence>
<proteinExistence type="predicted"/>
<dbReference type="RefSeq" id="WP_019129348.1">
    <property type="nucleotide sequence ID" value="NZ_AP019735.1"/>
</dbReference>
<protein>
    <submittedName>
        <fullName evidence="1">Uncharacterized protein</fullName>
    </submittedName>
</protein>
<dbReference type="KEGG" id="acou:A5CBH24_25940"/>
<reference evidence="2" key="1">
    <citation type="submission" date="2019-06" db="EMBL/GenBank/DDBJ databases">
        <title>Alistipes onderdonkii subsp. vulgaris subsp. nov., Alistipes dispar sp. nov. and Alistipes communis sp. nov., isolated from human faeces, and creation of Alistipes onderdonkii subsp. onderdonkii subsp. nov.</title>
        <authorList>
            <person name="Sakamoto M."/>
            <person name="Ikeyama N."/>
            <person name="Ogata Y."/>
            <person name="Suda W."/>
            <person name="Iino T."/>
            <person name="Hattori M."/>
            <person name="Ohkuma M."/>
        </authorList>
    </citation>
    <scope>NUCLEOTIDE SEQUENCE [LARGE SCALE GENOMIC DNA]</scope>
    <source>
        <strain evidence="2">5CBH24</strain>
    </source>
</reference>
<dbReference type="AlphaFoldDB" id="A0A3D3YM39"/>
<dbReference type="EMBL" id="AP019735">
    <property type="protein sequence ID" value="BBL05281.1"/>
    <property type="molecule type" value="Genomic_DNA"/>
</dbReference>
<accession>A0A4Y1XPQ2</accession>
<dbReference type="GeneID" id="78343302"/>